<dbReference type="InterPro" id="IPR000159">
    <property type="entry name" value="RA_dom"/>
</dbReference>
<name>A0A9D4M6Y4_DREPO</name>
<evidence type="ECO:0000259" key="2">
    <source>
        <dbReference type="PROSITE" id="PS50200"/>
    </source>
</evidence>
<comment type="caution">
    <text evidence="3">The sequence shown here is derived from an EMBL/GenBank/DDBJ whole genome shotgun (WGS) entry which is preliminary data.</text>
</comment>
<proteinExistence type="predicted"/>
<keyword evidence="4" id="KW-1185">Reference proteome</keyword>
<feature type="domain" description="Ras-associating" evidence="2">
    <location>
        <begin position="27"/>
        <end position="97"/>
    </location>
</feature>
<accession>A0A9D4M6Y4</accession>
<dbReference type="PROSITE" id="PS50200">
    <property type="entry name" value="RA"/>
    <property type="match status" value="1"/>
</dbReference>
<dbReference type="EMBL" id="JAIWYP010000002">
    <property type="protein sequence ID" value="KAH3870741.1"/>
    <property type="molecule type" value="Genomic_DNA"/>
</dbReference>
<dbReference type="InterPro" id="IPR029071">
    <property type="entry name" value="Ubiquitin-like_domsf"/>
</dbReference>
<dbReference type="PANTHER" id="PTHR15286:SF6">
    <property type="entry name" value="GH01133P"/>
    <property type="match status" value="1"/>
</dbReference>
<dbReference type="PANTHER" id="PTHR15286">
    <property type="entry name" value="RAS-ASSOCIATING DOMAIN CONTAINING PROTEIN"/>
    <property type="match status" value="1"/>
</dbReference>
<protein>
    <recommendedName>
        <fullName evidence="2">Ras-associating domain-containing protein</fullName>
    </recommendedName>
</protein>
<dbReference type="InterPro" id="IPR033593">
    <property type="entry name" value="N-RASSF"/>
</dbReference>
<reference evidence="3" key="2">
    <citation type="submission" date="2020-11" db="EMBL/GenBank/DDBJ databases">
        <authorList>
            <person name="McCartney M.A."/>
            <person name="Auch B."/>
            <person name="Kono T."/>
            <person name="Mallez S."/>
            <person name="Becker A."/>
            <person name="Gohl D.M."/>
            <person name="Silverstein K.A.T."/>
            <person name="Koren S."/>
            <person name="Bechman K.B."/>
            <person name="Herman A."/>
            <person name="Abrahante J.E."/>
            <person name="Garbe J."/>
        </authorList>
    </citation>
    <scope>NUCLEOTIDE SEQUENCE</scope>
    <source>
        <strain evidence="3">Duluth1</strain>
        <tissue evidence="3">Whole animal</tissue>
    </source>
</reference>
<evidence type="ECO:0000313" key="3">
    <source>
        <dbReference type="EMBL" id="KAH3870741.1"/>
    </source>
</evidence>
<dbReference type="SUPFAM" id="SSF54236">
    <property type="entry name" value="Ubiquitin-like"/>
    <property type="match status" value="1"/>
</dbReference>
<dbReference type="Gene3D" id="3.10.20.90">
    <property type="entry name" value="Phosphatidylinositol 3-kinase Catalytic Subunit, Chain A, domain 1"/>
    <property type="match status" value="1"/>
</dbReference>
<evidence type="ECO:0000313" key="4">
    <source>
        <dbReference type="Proteomes" id="UP000828390"/>
    </source>
</evidence>
<reference evidence="3" key="1">
    <citation type="journal article" date="2019" name="bioRxiv">
        <title>The Genome of the Zebra Mussel, Dreissena polymorpha: A Resource for Invasive Species Research.</title>
        <authorList>
            <person name="McCartney M.A."/>
            <person name="Auch B."/>
            <person name="Kono T."/>
            <person name="Mallez S."/>
            <person name="Zhang Y."/>
            <person name="Obille A."/>
            <person name="Becker A."/>
            <person name="Abrahante J.E."/>
            <person name="Garbe J."/>
            <person name="Badalamenti J.P."/>
            <person name="Herman A."/>
            <person name="Mangelson H."/>
            <person name="Liachko I."/>
            <person name="Sullivan S."/>
            <person name="Sone E.D."/>
            <person name="Koren S."/>
            <person name="Silverstein K.A.T."/>
            <person name="Beckman K.B."/>
            <person name="Gohl D.M."/>
        </authorList>
    </citation>
    <scope>NUCLEOTIDE SEQUENCE</scope>
    <source>
        <strain evidence="3">Duluth1</strain>
        <tissue evidence="3">Whole animal</tissue>
    </source>
</reference>
<sequence length="476" mass="53319">MMAETRRRKHVEVPLTFGDTIRYIKGVTKYTTCADVIKMVLRKLDGEETNDGTEAYGIFESSRGIERPLPAKSRLLKVMRSWGMDNDYEFVFRKVSPCLHALKMSESRRKKLNTKHRAMDKHVTCEKAVEDRLTHFSHPNEFVKELYFNGETDHSDDEFVPSVSHSDLRQAALGQSFSAVSRNVTGKSADHSFVVNANSIVLSDVNNVKFAVRKTLKQKTCTVTSAGSSNDNTEAGKVTTLTTAENPKNIKNRLRNVKRHERLASDLVSRISKMNQKEGKDALLEKYFSEYITYRSPKCKYVDSRYRGRGDGAETGEETPSVNVAGSNYINEVPARQQEDCSSAALTLHDDDNDSGHDDNGDVSNFNVAFIGDCDDFFKTEMAQTGLNSVNKLVDYSLSEDEQTSFMSDPSEISTVSYEGHNVSNVSDIVKNVFADAKSFSEDDEMESFMKTKLEDEFSDEGLSSLGSDDGREIVV</sequence>
<organism evidence="3 4">
    <name type="scientific">Dreissena polymorpha</name>
    <name type="common">Zebra mussel</name>
    <name type="synonym">Mytilus polymorpha</name>
    <dbReference type="NCBI Taxonomy" id="45954"/>
    <lineage>
        <taxon>Eukaryota</taxon>
        <taxon>Metazoa</taxon>
        <taxon>Spiralia</taxon>
        <taxon>Lophotrochozoa</taxon>
        <taxon>Mollusca</taxon>
        <taxon>Bivalvia</taxon>
        <taxon>Autobranchia</taxon>
        <taxon>Heteroconchia</taxon>
        <taxon>Euheterodonta</taxon>
        <taxon>Imparidentia</taxon>
        <taxon>Neoheterodontei</taxon>
        <taxon>Myida</taxon>
        <taxon>Dreissenoidea</taxon>
        <taxon>Dreissenidae</taxon>
        <taxon>Dreissena</taxon>
    </lineage>
</organism>
<dbReference type="AlphaFoldDB" id="A0A9D4M6Y4"/>
<gene>
    <name evidence="3" type="ORF">DPMN_033931</name>
</gene>
<dbReference type="GO" id="GO:0007165">
    <property type="term" value="P:signal transduction"/>
    <property type="evidence" value="ECO:0007669"/>
    <property type="project" value="InterPro"/>
</dbReference>
<dbReference type="Proteomes" id="UP000828390">
    <property type="component" value="Unassembled WGS sequence"/>
</dbReference>
<dbReference type="Pfam" id="PF00788">
    <property type="entry name" value="RA"/>
    <property type="match status" value="1"/>
</dbReference>
<evidence type="ECO:0000256" key="1">
    <source>
        <dbReference type="SAM" id="MobiDB-lite"/>
    </source>
</evidence>
<feature type="region of interest" description="Disordered" evidence="1">
    <location>
        <begin position="452"/>
        <end position="476"/>
    </location>
</feature>